<name>A0A418PM46_9BACT</name>
<sequence length="118" mass="13609">MNQIPKLKDFEAPEGYFEQLPDQIIDQLKPAKSFSWIKYAAAAVLLGLGITWQLDVFQAEPEPLTLEEEVNLYIDSHTWTDEDVLSLAENPDAVLDEILSEELPAEEDLWNEDEQNWF</sequence>
<reference evidence="1 2" key="1">
    <citation type="submission" date="2018-09" db="EMBL/GenBank/DDBJ databases">
        <authorList>
            <person name="Wang X."/>
            <person name="Du Z."/>
        </authorList>
    </citation>
    <scope>NUCLEOTIDE SEQUENCE [LARGE SCALE GENOMIC DNA]</scope>
    <source>
        <strain evidence="1 2">N3</strain>
    </source>
</reference>
<accession>A0A418PM46</accession>
<protein>
    <submittedName>
        <fullName evidence="1">Uncharacterized protein</fullName>
    </submittedName>
</protein>
<dbReference type="RefSeq" id="WP_119479260.1">
    <property type="nucleotide sequence ID" value="NZ_QXML01000012.1"/>
</dbReference>
<comment type="caution">
    <text evidence="1">The sequence shown here is derived from an EMBL/GenBank/DDBJ whole genome shotgun (WGS) entry which is preliminary data.</text>
</comment>
<dbReference type="Proteomes" id="UP000283522">
    <property type="component" value="Unassembled WGS sequence"/>
</dbReference>
<dbReference type="OrthoDB" id="893763at2"/>
<dbReference type="AlphaFoldDB" id="A0A418PM46"/>
<organism evidence="1 2">
    <name type="scientific">Algoriphagus lacus</name>
    <dbReference type="NCBI Taxonomy" id="2056311"/>
    <lineage>
        <taxon>Bacteria</taxon>
        <taxon>Pseudomonadati</taxon>
        <taxon>Bacteroidota</taxon>
        <taxon>Cytophagia</taxon>
        <taxon>Cytophagales</taxon>
        <taxon>Cyclobacteriaceae</taxon>
        <taxon>Algoriphagus</taxon>
    </lineage>
</organism>
<evidence type="ECO:0000313" key="2">
    <source>
        <dbReference type="Proteomes" id="UP000283522"/>
    </source>
</evidence>
<dbReference type="EMBL" id="QXML01000012">
    <property type="protein sequence ID" value="RIW12694.1"/>
    <property type="molecule type" value="Genomic_DNA"/>
</dbReference>
<proteinExistence type="predicted"/>
<gene>
    <name evidence="1" type="ORF">D0X99_18005</name>
</gene>
<evidence type="ECO:0000313" key="1">
    <source>
        <dbReference type="EMBL" id="RIW12694.1"/>
    </source>
</evidence>
<keyword evidence="2" id="KW-1185">Reference proteome</keyword>